<organism evidence="7 8">
    <name type="scientific">Cirrhinus molitorella</name>
    <name type="common">mud carp</name>
    <dbReference type="NCBI Taxonomy" id="172907"/>
    <lineage>
        <taxon>Eukaryota</taxon>
        <taxon>Metazoa</taxon>
        <taxon>Chordata</taxon>
        <taxon>Craniata</taxon>
        <taxon>Vertebrata</taxon>
        <taxon>Euteleostomi</taxon>
        <taxon>Actinopterygii</taxon>
        <taxon>Neopterygii</taxon>
        <taxon>Teleostei</taxon>
        <taxon>Ostariophysi</taxon>
        <taxon>Cypriniformes</taxon>
        <taxon>Cyprinidae</taxon>
        <taxon>Labeoninae</taxon>
        <taxon>Labeonini</taxon>
        <taxon>Cirrhinus</taxon>
    </lineage>
</organism>
<feature type="region of interest" description="Disordered" evidence="4">
    <location>
        <begin position="89"/>
        <end position="117"/>
    </location>
</feature>
<evidence type="ECO:0000256" key="2">
    <source>
        <dbReference type="ARBA" id="ARBA00024190"/>
    </source>
</evidence>
<evidence type="ECO:0000313" key="8">
    <source>
        <dbReference type="Proteomes" id="UP001187343"/>
    </source>
</evidence>
<evidence type="ECO:0000256" key="3">
    <source>
        <dbReference type="HAMAP-Rule" id="MF_03069"/>
    </source>
</evidence>
<keyword evidence="1 3" id="KW-0963">Cytoplasm</keyword>
<feature type="domain" description="PIH1D1/2/3 CS-like" evidence="6">
    <location>
        <begin position="244"/>
        <end position="342"/>
    </location>
</feature>
<dbReference type="InterPro" id="IPR034727">
    <property type="entry name" value="Kintoun"/>
</dbReference>
<dbReference type="InterPro" id="IPR041442">
    <property type="entry name" value="PIH1D1/2/3_CS-like"/>
</dbReference>
<dbReference type="HAMAP" id="MF_03069">
    <property type="entry name" value="Kintoun"/>
    <property type="match status" value="1"/>
</dbReference>
<reference evidence="7" key="1">
    <citation type="submission" date="2023-08" db="EMBL/GenBank/DDBJ databases">
        <title>Chromosome-level Genome Assembly of mud carp (Cirrhinus molitorella).</title>
        <authorList>
            <person name="Liu H."/>
        </authorList>
    </citation>
    <scope>NUCLEOTIDE SEQUENCE</scope>
    <source>
        <strain evidence="7">Prfri</strain>
        <tissue evidence="7">Muscle</tissue>
    </source>
</reference>
<dbReference type="PANTHER" id="PTHR22997:SF3">
    <property type="entry name" value="PROTEIN KINTOUN"/>
    <property type="match status" value="1"/>
</dbReference>
<comment type="subcellular location">
    <subcellularLocation>
        <location evidence="3">Cytoplasm</location>
    </subcellularLocation>
    <subcellularLocation>
        <location evidence="2">Dynein axonemal particle</location>
    </subcellularLocation>
    <text evidence="3">Localizes in the apical cytoplasm around the gamma-tubulin-positive pericentriolar region, not in the cilia.</text>
</comment>
<feature type="compositionally biased region" description="Basic and acidic residues" evidence="4">
    <location>
        <begin position="481"/>
        <end position="490"/>
    </location>
</feature>
<feature type="domain" description="PIH1 N-terminal" evidence="5">
    <location>
        <begin position="31"/>
        <end position="192"/>
    </location>
</feature>
<evidence type="ECO:0000313" key="7">
    <source>
        <dbReference type="EMBL" id="KAK2879269.1"/>
    </source>
</evidence>
<feature type="compositionally biased region" description="Basic and acidic residues" evidence="4">
    <location>
        <begin position="371"/>
        <end position="381"/>
    </location>
</feature>
<dbReference type="GO" id="GO:0070286">
    <property type="term" value="P:axonemal dynein complex assembly"/>
    <property type="evidence" value="ECO:0007669"/>
    <property type="project" value="UniProtKB-UniRule"/>
</dbReference>
<dbReference type="PANTHER" id="PTHR22997">
    <property type="entry name" value="PIH1 DOMAIN-CONTAINING PROTEIN 1"/>
    <property type="match status" value="1"/>
</dbReference>
<gene>
    <name evidence="3" type="primary">DNAAF2</name>
    <name evidence="3" type="synonym">KTU</name>
    <name evidence="7" type="ORF">Q8A67_020060</name>
</gene>
<feature type="region of interest" description="Disordered" evidence="4">
    <location>
        <begin position="189"/>
        <end position="249"/>
    </location>
</feature>
<feature type="compositionally biased region" description="Basic and acidic residues" evidence="4">
    <location>
        <begin position="89"/>
        <end position="100"/>
    </location>
</feature>
<dbReference type="InterPro" id="IPR012981">
    <property type="entry name" value="PIH1_N"/>
</dbReference>
<accession>A0AA88P8A0</accession>
<dbReference type="InterPro" id="IPR050734">
    <property type="entry name" value="PIH1/Kintoun_subfamily"/>
</dbReference>
<dbReference type="Proteomes" id="UP001187343">
    <property type="component" value="Unassembled WGS sequence"/>
</dbReference>
<feature type="compositionally biased region" description="Basic and acidic residues" evidence="4">
    <location>
        <begin position="209"/>
        <end position="224"/>
    </location>
</feature>
<dbReference type="Pfam" id="PF08190">
    <property type="entry name" value="PIH1"/>
    <property type="match status" value="1"/>
</dbReference>
<keyword evidence="8" id="KW-1185">Reference proteome</keyword>
<feature type="region of interest" description="Disordered" evidence="4">
    <location>
        <begin position="341"/>
        <end position="386"/>
    </location>
</feature>
<feature type="compositionally biased region" description="Low complexity" evidence="4">
    <location>
        <begin position="527"/>
        <end position="537"/>
    </location>
</feature>
<feature type="compositionally biased region" description="Basic and acidic residues" evidence="4">
    <location>
        <begin position="539"/>
        <end position="575"/>
    </location>
</feature>
<feature type="region of interest" description="Disordered" evidence="4">
    <location>
        <begin position="512"/>
        <end position="578"/>
    </location>
</feature>
<proteinExistence type="inferred from homology"/>
<evidence type="ECO:0000259" key="5">
    <source>
        <dbReference type="Pfam" id="PF08190"/>
    </source>
</evidence>
<feature type="compositionally biased region" description="Basic and acidic residues" evidence="4">
    <location>
        <begin position="346"/>
        <end position="362"/>
    </location>
</feature>
<dbReference type="Pfam" id="PF18201">
    <property type="entry name" value="PIH1_CS"/>
    <property type="match status" value="1"/>
</dbReference>
<dbReference type="GO" id="GO:0120293">
    <property type="term" value="C:dynein axonemal particle"/>
    <property type="evidence" value="ECO:0007669"/>
    <property type="project" value="UniProtKB-SubCell"/>
</dbReference>
<dbReference type="AlphaFoldDB" id="A0AA88P8A0"/>
<evidence type="ECO:0000256" key="1">
    <source>
        <dbReference type="ARBA" id="ARBA00022490"/>
    </source>
</evidence>
<dbReference type="GO" id="GO:0005576">
    <property type="term" value="C:extracellular region"/>
    <property type="evidence" value="ECO:0007669"/>
    <property type="project" value="GOC"/>
</dbReference>
<comment type="similarity">
    <text evidence="3">Belongs to the PIH1 family. Kintoun subfamily.</text>
</comment>
<evidence type="ECO:0000256" key="4">
    <source>
        <dbReference type="SAM" id="MobiDB-lite"/>
    </source>
</evidence>
<dbReference type="CDD" id="cd00298">
    <property type="entry name" value="ACD_sHsps_p23-like"/>
    <property type="match status" value="1"/>
</dbReference>
<name>A0AA88P8A0_9TELE</name>
<comment type="caution">
    <text evidence="7">The sequence shown here is derived from an EMBL/GenBank/DDBJ whole genome shotgun (WGS) entry which is preliminary data.</text>
</comment>
<dbReference type="EMBL" id="JAUYZG010000019">
    <property type="protein sequence ID" value="KAK2879269.1"/>
    <property type="molecule type" value="Genomic_DNA"/>
</dbReference>
<dbReference type="GO" id="GO:0060285">
    <property type="term" value="P:cilium-dependent cell motility"/>
    <property type="evidence" value="ECO:0007669"/>
    <property type="project" value="UniProtKB-UniRule"/>
</dbReference>
<dbReference type="GO" id="GO:0003351">
    <property type="term" value="P:epithelial cilium movement involved in extracellular fluid movement"/>
    <property type="evidence" value="ECO:0007669"/>
    <property type="project" value="TreeGrafter"/>
</dbReference>
<sequence>MNLTHDEINRLGEALKDEKFRELLNEYATEISNPENKRRYEEEITQLEQDRGVNVQFIHPEAHHVLKTRSARDKRFINICSNELIDKPSREAARDRDGKPGHNWRLPFSLTPGKPDRDAAGNSCVTYDVVFHPEALHAAENDERLMKLIHSTAIGGIEDSFHDTLDKNNIKQLKMKYKGVPHAAVIRRPIPGHQPQSSSKDLLSFPDPDQTHTDPDQTHTDPQPELKASCPTDSEHSRSSSNRPTKPHYTIKYRSVIDLQDFRCSRDSGPGARPREIVITVDLPLLRSARDAEVSVKERRLVLESQKPAYKLDLPLSYPVDEDKGDAKFNKTKKQLTVTLPVRPVRSAESHQIRCDEMKSNHEDDDDDEADQKSHTPKEEVPEMESNCSVFTCDTDQLQHKPDTGFPSPSEPQIIDVTTERQTLIKPAANRTEAQDSDRLRQICAVEMDKGGINVERPVDFSSNTKFSCESEIQTQVMANSHDEDVHEVSDTPETENTQALESEAARGTGALFPHQPLMTDNNTPINQQSSSSANQQLNHKEDPRSLQTAEKPKTRRSSEDHESDTTERSVEDTGVRSAAASVILREIDCNRKTSASLCFQNSLWSDLD</sequence>
<comment type="function">
    <text evidence="3">Required for cytoplasmic pre-assembly of axonemal dyneins, thereby playing a central role in motility in cilia and flagella. Involved in pre-assembly of dynein arm complexes in the cytoplasm before intraflagellar transport loads them for the ciliary compartment.</text>
</comment>
<feature type="region of interest" description="Disordered" evidence="4">
    <location>
        <begin position="480"/>
        <end position="499"/>
    </location>
</feature>
<protein>
    <recommendedName>
        <fullName evidence="3">Protein kintoun</fullName>
    </recommendedName>
    <alternativeName>
        <fullName evidence="3">Dynein assembly factor 2, axonemal</fullName>
    </alternativeName>
</protein>
<evidence type="ECO:0000259" key="6">
    <source>
        <dbReference type="Pfam" id="PF18201"/>
    </source>
</evidence>